<gene>
    <name evidence="2" type="ORF">I4J89_22895</name>
</gene>
<accession>A0A931FZ34</accession>
<protein>
    <submittedName>
        <fullName evidence="2">Helix-turn-helix domain-containing protein</fullName>
    </submittedName>
</protein>
<dbReference type="InterPro" id="IPR001845">
    <property type="entry name" value="HTH_ArsR_DNA-bd_dom"/>
</dbReference>
<dbReference type="AlphaFoldDB" id="A0A931FZ34"/>
<proteinExistence type="predicted"/>
<dbReference type="Proteomes" id="UP000598146">
    <property type="component" value="Unassembled WGS sequence"/>
</dbReference>
<comment type="caution">
    <text evidence="2">The sequence shown here is derived from an EMBL/GenBank/DDBJ whole genome shotgun (WGS) entry which is preliminary data.</text>
</comment>
<dbReference type="RefSeq" id="WP_196416068.1">
    <property type="nucleotide sequence ID" value="NZ_JADQTO010000010.1"/>
</dbReference>
<dbReference type="Pfam" id="PF12840">
    <property type="entry name" value="HTH_20"/>
    <property type="match status" value="1"/>
</dbReference>
<sequence length="174" mass="18598">MPEPIEERLAALESRVARLERGDETLTLLNRLGERADTAEAQDVTGAISYAGAAGFEDRRYLWAKEHEVRDLVAADLRSVATTLESLGSPARLRLLTALLGAPRTRTDLQDVLGETSSGHLYHHLRALHAAGLILQPKRGEYELAAEAVVPLLVILAAAGDLTAPSPPPTGVGP</sequence>
<reference evidence="2" key="1">
    <citation type="submission" date="2020-11" db="EMBL/GenBank/DDBJ databases">
        <title>Isolation and identification of active actinomycetes.</title>
        <authorList>
            <person name="Sun X."/>
        </authorList>
    </citation>
    <scope>NUCLEOTIDE SEQUENCE</scope>
    <source>
        <strain evidence="2">NEAU-A11</strain>
    </source>
</reference>
<dbReference type="EMBL" id="JADQTO010000010">
    <property type="protein sequence ID" value="MBG0564300.1"/>
    <property type="molecule type" value="Genomic_DNA"/>
</dbReference>
<evidence type="ECO:0000313" key="3">
    <source>
        <dbReference type="Proteomes" id="UP000598146"/>
    </source>
</evidence>
<feature type="domain" description="HTH arsR-type" evidence="1">
    <location>
        <begin position="82"/>
        <end position="158"/>
    </location>
</feature>
<organism evidence="2 3">
    <name type="scientific">Actinoplanes aureus</name>
    <dbReference type="NCBI Taxonomy" id="2792083"/>
    <lineage>
        <taxon>Bacteria</taxon>
        <taxon>Bacillati</taxon>
        <taxon>Actinomycetota</taxon>
        <taxon>Actinomycetes</taxon>
        <taxon>Micromonosporales</taxon>
        <taxon>Micromonosporaceae</taxon>
        <taxon>Actinoplanes</taxon>
    </lineage>
</organism>
<dbReference type="SMART" id="SM00418">
    <property type="entry name" value="HTH_ARSR"/>
    <property type="match status" value="1"/>
</dbReference>
<dbReference type="InterPro" id="IPR036388">
    <property type="entry name" value="WH-like_DNA-bd_sf"/>
</dbReference>
<dbReference type="Gene3D" id="1.10.10.10">
    <property type="entry name" value="Winged helix-like DNA-binding domain superfamily/Winged helix DNA-binding domain"/>
    <property type="match status" value="1"/>
</dbReference>
<evidence type="ECO:0000313" key="2">
    <source>
        <dbReference type="EMBL" id="MBG0564300.1"/>
    </source>
</evidence>
<dbReference type="InterPro" id="IPR036390">
    <property type="entry name" value="WH_DNA-bd_sf"/>
</dbReference>
<dbReference type="GO" id="GO:0003700">
    <property type="term" value="F:DNA-binding transcription factor activity"/>
    <property type="evidence" value="ECO:0007669"/>
    <property type="project" value="InterPro"/>
</dbReference>
<evidence type="ECO:0000259" key="1">
    <source>
        <dbReference type="SMART" id="SM00418"/>
    </source>
</evidence>
<dbReference type="SUPFAM" id="SSF46785">
    <property type="entry name" value="Winged helix' DNA-binding domain"/>
    <property type="match status" value="1"/>
</dbReference>
<name>A0A931FZ34_9ACTN</name>
<keyword evidence="3" id="KW-1185">Reference proteome</keyword>